<dbReference type="InterPro" id="IPR006597">
    <property type="entry name" value="Sel1-like"/>
</dbReference>
<organism evidence="3 4">
    <name type="scientific">Arthrobotrys conoides</name>
    <dbReference type="NCBI Taxonomy" id="74498"/>
    <lineage>
        <taxon>Eukaryota</taxon>
        <taxon>Fungi</taxon>
        <taxon>Dikarya</taxon>
        <taxon>Ascomycota</taxon>
        <taxon>Pezizomycotina</taxon>
        <taxon>Orbiliomycetes</taxon>
        <taxon>Orbiliales</taxon>
        <taxon>Orbiliaceae</taxon>
        <taxon>Arthrobotrys</taxon>
    </lineage>
</organism>
<feature type="compositionally biased region" description="Polar residues" evidence="2">
    <location>
        <begin position="714"/>
        <end position="732"/>
    </location>
</feature>
<feature type="region of interest" description="Disordered" evidence="2">
    <location>
        <begin position="580"/>
        <end position="849"/>
    </location>
</feature>
<feature type="compositionally biased region" description="Pro residues" evidence="2">
    <location>
        <begin position="736"/>
        <end position="752"/>
    </location>
</feature>
<proteinExistence type="predicted"/>
<name>A0AAN8PFZ5_9PEZI</name>
<feature type="region of interest" description="Disordered" evidence="2">
    <location>
        <begin position="124"/>
        <end position="147"/>
    </location>
</feature>
<feature type="compositionally biased region" description="Polar residues" evidence="2">
    <location>
        <begin position="788"/>
        <end position="800"/>
    </location>
</feature>
<dbReference type="AlphaFoldDB" id="A0AAN8PFZ5"/>
<dbReference type="InterPro" id="IPR051726">
    <property type="entry name" value="Chitin_Synth_Reg"/>
</dbReference>
<dbReference type="Proteomes" id="UP001307849">
    <property type="component" value="Unassembled WGS sequence"/>
</dbReference>
<dbReference type="EMBL" id="JAVHJM010000005">
    <property type="protein sequence ID" value="KAK6514140.1"/>
    <property type="molecule type" value="Genomic_DNA"/>
</dbReference>
<evidence type="ECO:0000256" key="2">
    <source>
        <dbReference type="SAM" id="MobiDB-lite"/>
    </source>
</evidence>
<gene>
    <name evidence="3" type="ORF">TWF506_008558</name>
</gene>
<evidence type="ECO:0000313" key="4">
    <source>
        <dbReference type="Proteomes" id="UP001307849"/>
    </source>
</evidence>
<evidence type="ECO:0008006" key="5">
    <source>
        <dbReference type="Google" id="ProtNLM"/>
    </source>
</evidence>
<dbReference type="PANTHER" id="PTHR46430">
    <property type="entry name" value="PROTEIN SKT5-RELATED"/>
    <property type="match status" value="1"/>
</dbReference>
<feature type="compositionally biased region" description="Pro residues" evidence="2">
    <location>
        <begin position="766"/>
        <end position="776"/>
    </location>
</feature>
<feature type="region of interest" description="Disordered" evidence="2">
    <location>
        <begin position="1"/>
        <end position="51"/>
    </location>
</feature>
<keyword evidence="1" id="KW-0677">Repeat</keyword>
<dbReference type="Gene3D" id="1.25.40.10">
    <property type="entry name" value="Tetratricopeptide repeat domain"/>
    <property type="match status" value="2"/>
</dbReference>
<sequence>MSQGYGSYDPQGHNNYGYDQNWGGQAGGYQDQPQNYHQSVPYSGGLDQSGLPVMPSMSATFIPGKDDDWTMPAPELISPAPQRVMPEVPTNIADSIGTMESKATTHSGNQHPAAVEAPTHRDLFEEPSWTPFPKLENPGPNIPPTDDEKERYLESARLAVLASDDPDTQLAWAQDSLNFVDTSLQYLARTSEDGRPQTPAVEYQLRNDALNIVNFLAEQHHPKAEFMKGTWLEFGKLGFRVDRREAFRCYSRAAERGYARAEYRMGMQYENSNEPMKAIKHYTQGAALNDSASNYRLGMMTLLGQHGQTQDYNRGIMLVRQAAETADENAPQGAYVYGLMLARDLPGLSIPEIFLSLDANQAKVMIEKAAFLGFAKAQVKMAQAYELCQLGCSFDPALSLHYNALASRQGEPEADMAISKWFLCGHEGVFGKNEELAFKYAKQAAKSGLPTAEFAMGYFYEIGMQVPVSLAEARSWYNKAAAHGNKDAKGRLDGISRSRTLSRNDHERVALPRIRASRSVRIPNRPTSTAVDMPNPVIPPAGTPQPQFSHVNNNSNRSSTPGFINPVTGSIQPFVTEPSAAPPLRTSSITPYPTSPTTGNFGGVPGRPSSAIGPPGRPVSAASHLGPMARPQTAVPVGVLVPAGTYPTQGGRGGPVQRPASAFSGPGPSKPAFPTSQPLRPHGQGRGASIGNIPYPGFEAPLPTSKVEKPTPKPNISSDKGRKQSFTPQPIVSPSGPRPSPTPTPTPTPKPPAQISSLTAQQSNPTPIPTITPAPQTPTQQKPLVPFQLQTPQTKTDTTSPPSPIKPQRTDSIPPKSPTLSGNNASGKKRFEDYEWLPPPQKEQECVVM</sequence>
<dbReference type="SUPFAM" id="SSF81901">
    <property type="entry name" value="HCP-like"/>
    <property type="match status" value="1"/>
</dbReference>
<evidence type="ECO:0000313" key="3">
    <source>
        <dbReference type="EMBL" id="KAK6514140.1"/>
    </source>
</evidence>
<comment type="caution">
    <text evidence="3">The sequence shown here is derived from an EMBL/GenBank/DDBJ whole genome shotgun (WGS) entry which is preliminary data.</text>
</comment>
<feature type="compositionally biased region" description="Polar residues" evidence="2">
    <location>
        <begin position="31"/>
        <end position="41"/>
    </location>
</feature>
<dbReference type="InterPro" id="IPR011990">
    <property type="entry name" value="TPR-like_helical_dom_sf"/>
</dbReference>
<dbReference type="SMART" id="SM00671">
    <property type="entry name" value="SEL1"/>
    <property type="match status" value="6"/>
</dbReference>
<dbReference type="PANTHER" id="PTHR46430:SF2">
    <property type="entry name" value="CHITIN SYNTHASE REGULATORY FACTOR 4"/>
    <property type="match status" value="1"/>
</dbReference>
<keyword evidence="4" id="KW-1185">Reference proteome</keyword>
<dbReference type="Pfam" id="PF08238">
    <property type="entry name" value="Sel1"/>
    <property type="match status" value="5"/>
</dbReference>
<accession>A0AAN8PFZ5</accession>
<evidence type="ECO:0000256" key="1">
    <source>
        <dbReference type="ARBA" id="ARBA00022737"/>
    </source>
</evidence>
<reference evidence="3 4" key="1">
    <citation type="submission" date="2019-10" db="EMBL/GenBank/DDBJ databases">
        <authorList>
            <person name="Palmer J.M."/>
        </authorList>
    </citation>
    <scope>NUCLEOTIDE SEQUENCE [LARGE SCALE GENOMIC DNA]</scope>
    <source>
        <strain evidence="3 4">TWF506</strain>
    </source>
</reference>
<feature type="compositionally biased region" description="Low complexity" evidence="2">
    <location>
        <begin position="586"/>
        <end position="598"/>
    </location>
</feature>
<protein>
    <recommendedName>
        <fullName evidence="5">Chitin synthase activator</fullName>
    </recommendedName>
</protein>